<dbReference type="EMBL" id="BDGG01000001">
    <property type="protein sequence ID" value="GAU90501.1"/>
    <property type="molecule type" value="Genomic_DNA"/>
</dbReference>
<organism evidence="1 2">
    <name type="scientific">Ramazzottius varieornatus</name>
    <name type="common">Water bear</name>
    <name type="synonym">Tardigrade</name>
    <dbReference type="NCBI Taxonomy" id="947166"/>
    <lineage>
        <taxon>Eukaryota</taxon>
        <taxon>Metazoa</taxon>
        <taxon>Ecdysozoa</taxon>
        <taxon>Tardigrada</taxon>
        <taxon>Eutardigrada</taxon>
        <taxon>Parachela</taxon>
        <taxon>Hypsibioidea</taxon>
        <taxon>Ramazzottiidae</taxon>
        <taxon>Ramazzottius</taxon>
    </lineage>
</organism>
<dbReference type="Proteomes" id="UP000186922">
    <property type="component" value="Unassembled WGS sequence"/>
</dbReference>
<keyword evidence="2" id="KW-1185">Reference proteome</keyword>
<protein>
    <submittedName>
        <fullName evidence="1">Uncharacterized protein</fullName>
    </submittedName>
</protein>
<comment type="caution">
    <text evidence="1">The sequence shown here is derived from an EMBL/GenBank/DDBJ whole genome shotgun (WGS) entry which is preliminary data.</text>
</comment>
<dbReference type="AlphaFoldDB" id="A0A1D1UM36"/>
<proteinExistence type="predicted"/>
<accession>A0A1D1UM36</accession>
<sequence length="77" mass="8206">MTHASGFVHLITNSTLATTWVTRWSTVEHSGARWSTRELYSRPVTVLIPSAPVETEARGTTGGRGAVGLTLLVGAVE</sequence>
<evidence type="ECO:0000313" key="2">
    <source>
        <dbReference type="Proteomes" id="UP000186922"/>
    </source>
</evidence>
<name>A0A1D1UM36_RAMVA</name>
<gene>
    <name evidence="1" type="primary">RvY_02907-1</name>
    <name evidence="1" type="synonym">RvY_02907.1</name>
    <name evidence="1" type="ORF">RvY_02907</name>
</gene>
<reference evidence="1 2" key="1">
    <citation type="journal article" date="2016" name="Nat. Commun.">
        <title>Extremotolerant tardigrade genome and improved radiotolerance of human cultured cells by tardigrade-unique protein.</title>
        <authorList>
            <person name="Hashimoto T."/>
            <person name="Horikawa D.D."/>
            <person name="Saito Y."/>
            <person name="Kuwahara H."/>
            <person name="Kozuka-Hata H."/>
            <person name="Shin-I T."/>
            <person name="Minakuchi Y."/>
            <person name="Ohishi K."/>
            <person name="Motoyama A."/>
            <person name="Aizu T."/>
            <person name="Enomoto A."/>
            <person name="Kondo K."/>
            <person name="Tanaka S."/>
            <person name="Hara Y."/>
            <person name="Koshikawa S."/>
            <person name="Sagara H."/>
            <person name="Miura T."/>
            <person name="Yokobori S."/>
            <person name="Miyagawa K."/>
            <person name="Suzuki Y."/>
            <person name="Kubo T."/>
            <person name="Oyama M."/>
            <person name="Kohara Y."/>
            <person name="Fujiyama A."/>
            <person name="Arakawa K."/>
            <person name="Katayama T."/>
            <person name="Toyoda A."/>
            <person name="Kunieda T."/>
        </authorList>
    </citation>
    <scope>NUCLEOTIDE SEQUENCE [LARGE SCALE GENOMIC DNA]</scope>
    <source>
        <strain evidence="1 2">YOKOZUNA-1</strain>
    </source>
</reference>
<evidence type="ECO:0000313" key="1">
    <source>
        <dbReference type="EMBL" id="GAU90501.1"/>
    </source>
</evidence>